<proteinExistence type="predicted"/>
<evidence type="ECO:0000256" key="1">
    <source>
        <dbReference type="SAM" id="SignalP"/>
    </source>
</evidence>
<dbReference type="AlphaFoldDB" id="A0A7J6N340"/>
<sequence>MISASCILVVITMCISPGVMGQGIRSATYVSYSPDIVSLRSITINNHAKDALLLFKDPEEGLRATFQLVGGDLILTFTRRDLKRLLHNHPEFYAVTSADSPAGDHLVFKYDYGTGVIKYTLRSGNTALWLSLPLWRARRL</sequence>
<reference evidence="2 3" key="1">
    <citation type="submission" date="2020-04" db="EMBL/GenBank/DDBJ databases">
        <title>Perkinsus chesapeaki whole genome sequence.</title>
        <authorList>
            <person name="Bogema D.R."/>
        </authorList>
    </citation>
    <scope>NUCLEOTIDE SEQUENCE [LARGE SCALE GENOMIC DNA]</scope>
    <source>
        <strain evidence="2">ATCC PRA-425</strain>
    </source>
</reference>
<feature type="chain" id="PRO_5029450570" evidence="1">
    <location>
        <begin position="22"/>
        <end position="140"/>
    </location>
</feature>
<evidence type="ECO:0000313" key="3">
    <source>
        <dbReference type="Proteomes" id="UP000591131"/>
    </source>
</evidence>
<gene>
    <name evidence="2" type="ORF">FOL47_005352</name>
</gene>
<feature type="signal peptide" evidence="1">
    <location>
        <begin position="1"/>
        <end position="21"/>
    </location>
</feature>
<evidence type="ECO:0000313" key="2">
    <source>
        <dbReference type="EMBL" id="KAF4678074.1"/>
    </source>
</evidence>
<dbReference type="Proteomes" id="UP000591131">
    <property type="component" value="Unassembled WGS sequence"/>
</dbReference>
<name>A0A7J6N340_PERCH</name>
<protein>
    <submittedName>
        <fullName evidence="2">Uncharacterized protein</fullName>
    </submittedName>
</protein>
<organism evidence="2 3">
    <name type="scientific">Perkinsus chesapeaki</name>
    <name type="common">Clam parasite</name>
    <name type="synonym">Perkinsus andrewsi</name>
    <dbReference type="NCBI Taxonomy" id="330153"/>
    <lineage>
        <taxon>Eukaryota</taxon>
        <taxon>Sar</taxon>
        <taxon>Alveolata</taxon>
        <taxon>Perkinsozoa</taxon>
        <taxon>Perkinsea</taxon>
        <taxon>Perkinsida</taxon>
        <taxon>Perkinsidae</taxon>
        <taxon>Perkinsus</taxon>
    </lineage>
</organism>
<keyword evidence="1" id="KW-0732">Signal</keyword>
<keyword evidence="3" id="KW-1185">Reference proteome</keyword>
<dbReference type="EMBL" id="JAAPAO010000003">
    <property type="protein sequence ID" value="KAF4678074.1"/>
    <property type="molecule type" value="Genomic_DNA"/>
</dbReference>
<accession>A0A7J6N340</accession>
<comment type="caution">
    <text evidence="2">The sequence shown here is derived from an EMBL/GenBank/DDBJ whole genome shotgun (WGS) entry which is preliminary data.</text>
</comment>